<feature type="signal peptide" evidence="1">
    <location>
        <begin position="1"/>
        <end position="21"/>
    </location>
</feature>
<dbReference type="InterPro" id="IPR029058">
    <property type="entry name" value="AB_hydrolase_fold"/>
</dbReference>
<dbReference type="Proteomes" id="UP000245790">
    <property type="component" value="Unassembled WGS sequence"/>
</dbReference>
<evidence type="ECO:0000256" key="1">
    <source>
        <dbReference type="SAM" id="SignalP"/>
    </source>
</evidence>
<proteinExistence type="predicted"/>
<sequence>MNNLKYLLLTINLFLIANLSATPNPNRTIHIAGLGMGHCNIGGILDTGIPPVFQTYSRNLIKTGEMTLGDAINYCGHPNIEYGTSAKIILGSDNIFDRPVFIIEGYDPYNQENLNSYWNNYGLSSVGNDLLSAGNDLVFINFKDSSTALEDNSFNLQLLINYIGNEINNSNHNMSVLGFSMGGVIARMALANMEKINADHNVSLYISYDAPHRGANAPIDIIKQINHIEDKVDITGCGLSSKCRDVRNKLRYEQVRWKSMAARQMLITGDKSKEFYSNLHNNIGYPSNLRLVAFSNGSGNGIKLPNLYDGKEIMRYTVDYKGILQGNNATYQLKSHDLDNDYKGYFNYSSKYFDKAPGGTSDSFYKISDKLSNQDKIYMHYYSGDRNHSFVPTVSALDLHTTDLNASTESYYTPFDKIYHAGNNNYSHTSIIHHKDNILNELNNNIAIDEPSNINPIAKFDSITLETYGSSLLNLVANDIDSNGDNLTIESFTQPANAIITQISDSSVKIEAKRYPLTSTFTYIINDGNGGTSSAEVEVNLLPPINECRINNRDYICRINEQIH</sequence>
<accession>A0A316FF94</accession>
<evidence type="ECO:0000313" key="3">
    <source>
        <dbReference type="EMBL" id="PWK46356.1"/>
    </source>
</evidence>
<dbReference type="OrthoDB" id="8481600at2"/>
<comment type="caution">
    <text evidence="3">The sequence shown here is derived from an EMBL/GenBank/DDBJ whole genome shotgun (WGS) entry which is preliminary data.</text>
</comment>
<reference evidence="3 4" key="1">
    <citation type="submission" date="2018-05" db="EMBL/GenBank/DDBJ databases">
        <title>Genomic Encyclopedia of Type Strains, Phase IV (KMG-IV): sequencing the most valuable type-strain genomes for metagenomic binning, comparative biology and taxonomic classification.</title>
        <authorList>
            <person name="Goeker M."/>
        </authorList>
    </citation>
    <scope>NUCLEOTIDE SEQUENCE [LARGE SCALE GENOMIC DNA]</scope>
    <source>
        <strain evidence="3 4">DSM 25350</strain>
    </source>
</reference>
<dbReference type="SUPFAM" id="SSF53474">
    <property type="entry name" value="alpha/beta-Hydrolases"/>
    <property type="match status" value="1"/>
</dbReference>
<feature type="domain" description="GPI inositol-deacylase PGAP1-like alpha/beta" evidence="2">
    <location>
        <begin position="149"/>
        <end position="223"/>
    </location>
</feature>
<dbReference type="AlphaFoldDB" id="A0A316FF94"/>
<dbReference type="RefSeq" id="WP_109764794.1">
    <property type="nucleotide sequence ID" value="NZ_QGGU01000013.1"/>
</dbReference>
<gene>
    <name evidence="3" type="ORF">C8D97_11339</name>
</gene>
<dbReference type="EMBL" id="QGGU01000013">
    <property type="protein sequence ID" value="PWK46356.1"/>
    <property type="molecule type" value="Genomic_DNA"/>
</dbReference>
<dbReference type="Pfam" id="PF07819">
    <property type="entry name" value="PGAP1"/>
    <property type="match status" value="1"/>
</dbReference>
<dbReference type="Gene3D" id="3.40.50.1820">
    <property type="entry name" value="alpha/beta hydrolase"/>
    <property type="match status" value="1"/>
</dbReference>
<keyword evidence="1" id="KW-0732">Signal</keyword>
<organism evidence="3 4">
    <name type="scientific">Pleionea mediterranea</name>
    <dbReference type="NCBI Taxonomy" id="523701"/>
    <lineage>
        <taxon>Bacteria</taxon>
        <taxon>Pseudomonadati</taxon>
        <taxon>Pseudomonadota</taxon>
        <taxon>Gammaproteobacteria</taxon>
        <taxon>Oceanospirillales</taxon>
        <taxon>Pleioneaceae</taxon>
        <taxon>Pleionea</taxon>
    </lineage>
</organism>
<protein>
    <submittedName>
        <fullName evidence="3">PGAP1-like protein</fullName>
    </submittedName>
</protein>
<feature type="chain" id="PRO_5016262307" evidence="1">
    <location>
        <begin position="22"/>
        <end position="564"/>
    </location>
</feature>
<dbReference type="Pfam" id="PF17963">
    <property type="entry name" value="Big_9"/>
    <property type="match status" value="1"/>
</dbReference>
<dbReference type="GO" id="GO:0016788">
    <property type="term" value="F:hydrolase activity, acting on ester bonds"/>
    <property type="evidence" value="ECO:0007669"/>
    <property type="project" value="InterPro"/>
</dbReference>
<dbReference type="Gene3D" id="2.60.40.2810">
    <property type="match status" value="1"/>
</dbReference>
<evidence type="ECO:0000259" key="2">
    <source>
        <dbReference type="Pfam" id="PF07819"/>
    </source>
</evidence>
<dbReference type="InterPro" id="IPR012908">
    <property type="entry name" value="PGAP1-ab_dom-like"/>
</dbReference>
<name>A0A316FF94_9GAMM</name>
<keyword evidence="4" id="KW-1185">Reference proteome</keyword>
<evidence type="ECO:0000313" key="4">
    <source>
        <dbReference type="Proteomes" id="UP000245790"/>
    </source>
</evidence>